<dbReference type="EMBL" id="CAKXAJ010007584">
    <property type="protein sequence ID" value="CAH2210488.1"/>
    <property type="molecule type" value="Genomic_DNA"/>
</dbReference>
<comment type="caution">
    <text evidence="3">The sequence shown here is derived from an EMBL/GenBank/DDBJ whole genome shotgun (WGS) entry which is preliminary data.</text>
</comment>
<keyword evidence="2" id="KW-1133">Transmembrane helix</keyword>
<evidence type="ECO:0000313" key="4">
    <source>
        <dbReference type="Proteomes" id="UP000838756"/>
    </source>
</evidence>
<evidence type="ECO:0000313" key="3">
    <source>
        <dbReference type="EMBL" id="CAH2210488.1"/>
    </source>
</evidence>
<evidence type="ECO:0000256" key="2">
    <source>
        <dbReference type="SAM" id="Phobius"/>
    </source>
</evidence>
<feature type="transmembrane region" description="Helical" evidence="2">
    <location>
        <begin position="81"/>
        <end position="97"/>
    </location>
</feature>
<feature type="transmembrane region" description="Helical" evidence="2">
    <location>
        <begin position="41"/>
        <end position="60"/>
    </location>
</feature>
<keyword evidence="2" id="KW-0812">Transmembrane</keyword>
<dbReference type="AlphaFoldDB" id="A0A8S4QJ29"/>
<evidence type="ECO:0000256" key="1">
    <source>
        <dbReference type="SAM" id="MobiDB-lite"/>
    </source>
</evidence>
<reference evidence="3" key="1">
    <citation type="submission" date="2022-03" db="EMBL/GenBank/DDBJ databases">
        <authorList>
            <person name="Lindestad O."/>
        </authorList>
    </citation>
    <scope>NUCLEOTIDE SEQUENCE</scope>
</reference>
<dbReference type="OrthoDB" id="302770at2759"/>
<feature type="region of interest" description="Disordered" evidence="1">
    <location>
        <begin position="1"/>
        <end position="36"/>
    </location>
</feature>
<accession>A0A8S4QJ29</accession>
<gene>
    <name evidence="3" type="primary">jg793</name>
    <name evidence="3" type="ORF">PAEG_LOCUS2393</name>
</gene>
<name>A0A8S4QJ29_9NEOP</name>
<proteinExistence type="predicted"/>
<protein>
    <submittedName>
        <fullName evidence="3">Jg793 protein</fullName>
    </submittedName>
</protein>
<keyword evidence="2" id="KW-0472">Membrane</keyword>
<keyword evidence="4" id="KW-1185">Reference proteome</keyword>
<dbReference type="Proteomes" id="UP000838756">
    <property type="component" value="Unassembled WGS sequence"/>
</dbReference>
<sequence length="114" mass="12729">MSIRNTAVSNLDPPPDTSNGNNYMSGEPRRKREPPARPNHILLYTIINPAYPITVPLILVPSFAAHSIGYKMKSLEKRADFFSLSLSLSLYVVFLIAEGRDPFHLQPSGRFCAI</sequence>
<organism evidence="3 4">
    <name type="scientific">Pararge aegeria aegeria</name>
    <dbReference type="NCBI Taxonomy" id="348720"/>
    <lineage>
        <taxon>Eukaryota</taxon>
        <taxon>Metazoa</taxon>
        <taxon>Ecdysozoa</taxon>
        <taxon>Arthropoda</taxon>
        <taxon>Hexapoda</taxon>
        <taxon>Insecta</taxon>
        <taxon>Pterygota</taxon>
        <taxon>Neoptera</taxon>
        <taxon>Endopterygota</taxon>
        <taxon>Lepidoptera</taxon>
        <taxon>Glossata</taxon>
        <taxon>Ditrysia</taxon>
        <taxon>Papilionoidea</taxon>
        <taxon>Nymphalidae</taxon>
        <taxon>Satyrinae</taxon>
        <taxon>Satyrini</taxon>
        <taxon>Parargina</taxon>
        <taxon>Pararge</taxon>
    </lineage>
</organism>